<dbReference type="AlphaFoldDB" id="A0A369KRM9"/>
<evidence type="ECO:0008006" key="3">
    <source>
        <dbReference type="Google" id="ProtNLM"/>
    </source>
</evidence>
<protein>
    <recommendedName>
        <fullName evidence="3">Mannose-6-phosphate isomerase</fullName>
    </recommendedName>
</protein>
<name>A0A369KRM9_9BACT</name>
<dbReference type="Proteomes" id="UP000253934">
    <property type="component" value="Unassembled WGS sequence"/>
</dbReference>
<evidence type="ECO:0000313" key="1">
    <source>
        <dbReference type="EMBL" id="RDB36398.1"/>
    </source>
</evidence>
<proteinExistence type="predicted"/>
<organism evidence="1 2">
    <name type="scientific">Spirobacillus cienkowskii</name>
    <dbReference type="NCBI Taxonomy" id="495820"/>
    <lineage>
        <taxon>Bacteria</taxon>
        <taxon>Pseudomonadati</taxon>
        <taxon>Bdellovibrionota</taxon>
        <taxon>Oligoflexia</taxon>
        <taxon>Silvanigrellales</taxon>
        <taxon>Spirobacillus</taxon>
    </lineage>
</organism>
<keyword evidence="2" id="KW-1185">Reference proteome</keyword>
<reference evidence="1" key="1">
    <citation type="submission" date="2018-04" db="EMBL/GenBank/DDBJ databases">
        <title>Draft genome sequence of the Candidatus Spirobacillus cienkowskii, a pathogen of freshwater Daphnia species, reconstructed from hemolymph metagenomic reads.</title>
        <authorList>
            <person name="Bresciani L."/>
            <person name="Lemos L.N."/>
            <person name="Wale N."/>
            <person name="Lin J.Y."/>
            <person name="Fernandes G.R."/>
            <person name="Duffy M.A."/>
            <person name="Rodrigues J.M."/>
        </authorList>
    </citation>
    <scope>NUCLEOTIDE SEQUENCE [LARGE SCALE GENOMIC DNA]</scope>
    <source>
        <strain evidence="1">Binning01</strain>
    </source>
</reference>
<dbReference type="InterPro" id="IPR011051">
    <property type="entry name" value="RmlC_Cupin_sf"/>
</dbReference>
<dbReference type="SUPFAM" id="SSF51182">
    <property type="entry name" value="RmlC-like cupins"/>
    <property type="match status" value="1"/>
</dbReference>
<evidence type="ECO:0000313" key="2">
    <source>
        <dbReference type="Proteomes" id="UP000253934"/>
    </source>
</evidence>
<sequence>MHSIEPNTAGDQNCGIFFFQTFENPEITLISNVNKLLKKYPNLEDVYFEMTYLLDESWINKKQWLKVIFEFHHVQHSNELSLNSLHIAPILDNKAKTNEFGIKKDTITENFDILVFNEFKKNYEHLKLNKKCFFLGEPYVFEPVFIAKPWGKEIWFTGFEARGVSLIKPFGGEYAIPLTWLFSILPNTLLGKNKTLKDLSLVKILDPLPEEVYGDLYYEMHTEKNEVYVVTEIRSQPARIKMGINPEKFKFFSNDITKFKNCFLKAIKEYEKIRRKIDNLLDSFREKNNIALNAPILSQTVREWMTDIPKDDIHQEKIKRKEMDEYCGFLELQVGDVVCVPTFIPHALQHGVKVIEFQTPTYERMIISFAQKVLTQDHWDTEHAFEKLKLFPPEKTTLQLLNNEKGFCEELVCNFNEFKATRVKLNKNHLLSLEPINTYRLLFLVEGHLEIAKNSKALDFNTISKGECIFLSALNSYHIRTVDNATFLFCLPNS</sequence>
<accession>A0A369KRM9</accession>
<dbReference type="EMBL" id="QOVW01000061">
    <property type="protein sequence ID" value="RDB36398.1"/>
    <property type="molecule type" value="Genomic_DNA"/>
</dbReference>
<comment type="caution">
    <text evidence="1">The sequence shown here is derived from an EMBL/GenBank/DDBJ whole genome shotgun (WGS) entry which is preliminary data.</text>
</comment>
<gene>
    <name evidence="1" type="ORF">DCC88_05200</name>
</gene>